<dbReference type="EnsemblMetazoa" id="Aqu2.1.34533_001">
    <property type="protein sequence ID" value="Aqu2.1.34533_001"/>
    <property type="gene ID" value="Aqu2.1.34533"/>
</dbReference>
<organism evidence="3">
    <name type="scientific">Amphimedon queenslandica</name>
    <name type="common">Sponge</name>
    <dbReference type="NCBI Taxonomy" id="400682"/>
    <lineage>
        <taxon>Eukaryota</taxon>
        <taxon>Metazoa</taxon>
        <taxon>Porifera</taxon>
        <taxon>Demospongiae</taxon>
        <taxon>Heteroscleromorpha</taxon>
        <taxon>Haplosclerida</taxon>
        <taxon>Niphatidae</taxon>
        <taxon>Amphimedon</taxon>
    </lineage>
</organism>
<dbReference type="PANTHER" id="PTHR47331">
    <property type="entry name" value="PHD-TYPE DOMAIN-CONTAINING PROTEIN"/>
    <property type="match status" value="1"/>
</dbReference>
<feature type="compositionally biased region" description="Acidic residues" evidence="1">
    <location>
        <begin position="186"/>
        <end position="198"/>
    </location>
</feature>
<dbReference type="InParanoid" id="A0A1X7V3F0"/>
<accession>A0A1X7V3F0</accession>
<reference evidence="3" key="1">
    <citation type="submission" date="2017-05" db="UniProtKB">
        <authorList>
            <consortium name="EnsemblMetazoa"/>
        </authorList>
    </citation>
    <scope>IDENTIFICATION</scope>
</reference>
<name>A0A1X7V3F0_AMPQE</name>
<dbReference type="Pfam" id="PF18701">
    <property type="entry name" value="DUF5641"/>
    <property type="match status" value="1"/>
</dbReference>
<proteinExistence type="predicted"/>
<evidence type="ECO:0000256" key="1">
    <source>
        <dbReference type="SAM" id="MobiDB-lite"/>
    </source>
</evidence>
<dbReference type="Gene3D" id="3.30.420.10">
    <property type="entry name" value="Ribonuclease H-like superfamily/Ribonuclease H"/>
    <property type="match status" value="1"/>
</dbReference>
<feature type="region of interest" description="Disordered" evidence="1">
    <location>
        <begin position="172"/>
        <end position="210"/>
    </location>
</feature>
<dbReference type="AlphaFoldDB" id="A0A1X7V3F0"/>
<protein>
    <recommendedName>
        <fullName evidence="2">DUF5641 domain-containing protein</fullName>
    </recommendedName>
</protein>
<evidence type="ECO:0000313" key="3">
    <source>
        <dbReference type="EnsemblMetazoa" id="Aqu2.1.34533_001"/>
    </source>
</evidence>
<dbReference type="OrthoDB" id="8046937at2759"/>
<sequence>MTFKSAAELIKEIIRNDAISEYLSGLKISWTFNIERAPWWRGVFECIIGLTKRCLRKVVGRSKLSYDELLTVEIEFILNSSPISYISSNKFWNRWRNEYLLNLRKRYYNSKRNPKNKFIKVGDIVIIHSDEFARGFWKIEKIKEIIPGKDGERFSLMRRPVQQLIPLETSIDEESVDPPTVHNDEESTVEDPHEEEILPDQPEANNISPTRNNCAKRAATIQARDGIIASLISVYLVHEKRSYSLCANLDPTYGEEIKRIIQFSNTLTSSLKQPSLDLAKSSLSNMTLSIFTFDGASLKHGWQKSRSQLTM</sequence>
<dbReference type="InterPro" id="IPR036397">
    <property type="entry name" value="RNaseH_sf"/>
</dbReference>
<dbReference type="PANTHER" id="PTHR47331:SF5">
    <property type="entry name" value="RIBONUCLEASE H"/>
    <property type="match status" value="1"/>
</dbReference>
<feature type="domain" description="DUF5641" evidence="2">
    <location>
        <begin position="88"/>
        <end position="152"/>
    </location>
</feature>
<dbReference type="GO" id="GO:0003676">
    <property type="term" value="F:nucleic acid binding"/>
    <property type="evidence" value="ECO:0007669"/>
    <property type="project" value="InterPro"/>
</dbReference>
<dbReference type="InterPro" id="IPR040676">
    <property type="entry name" value="DUF5641"/>
</dbReference>
<evidence type="ECO:0000259" key="2">
    <source>
        <dbReference type="Pfam" id="PF18701"/>
    </source>
</evidence>